<dbReference type="Proteomes" id="UP000236161">
    <property type="component" value="Unassembled WGS sequence"/>
</dbReference>
<feature type="chain" id="PRO_5014115153" evidence="1">
    <location>
        <begin position="23"/>
        <end position="144"/>
    </location>
</feature>
<proteinExistence type="predicted"/>
<protein>
    <submittedName>
        <fullName evidence="2">Uncharacterized protein</fullName>
    </submittedName>
</protein>
<accession>A0A2I0BB96</accession>
<reference evidence="2 3" key="1">
    <citation type="journal article" date="2017" name="Nature">
        <title>The Apostasia genome and the evolution of orchids.</title>
        <authorList>
            <person name="Zhang G.Q."/>
            <person name="Liu K.W."/>
            <person name="Li Z."/>
            <person name="Lohaus R."/>
            <person name="Hsiao Y.Y."/>
            <person name="Niu S.C."/>
            <person name="Wang J.Y."/>
            <person name="Lin Y.C."/>
            <person name="Xu Q."/>
            <person name="Chen L.J."/>
            <person name="Yoshida K."/>
            <person name="Fujiwara S."/>
            <person name="Wang Z.W."/>
            <person name="Zhang Y.Q."/>
            <person name="Mitsuda N."/>
            <person name="Wang M."/>
            <person name="Liu G.H."/>
            <person name="Pecoraro L."/>
            <person name="Huang H.X."/>
            <person name="Xiao X.J."/>
            <person name="Lin M."/>
            <person name="Wu X.Y."/>
            <person name="Wu W.L."/>
            <person name="Chen Y.Y."/>
            <person name="Chang S.B."/>
            <person name="Sakamoto S."/>
            <person name="Ohme-Takagi M."/>
            <person name="Yagi M."/>
            <person name="Zeng S.J."/>
            <person name="Shen C.Y."/>
            <person name="Yeh C.M."/>
            <person name="Luo Y.B."/>
            <person name="Tsai W.C."/>
            <person name="Van de Peer Y."/>
            <person name="Liu Z.J."/>
        </authorList>
    </citation>
    <scope>NUCLEOTIDE SEQUENCE [LARGE SCALE GENOMIC DNA]</scope>
    <source>
        <strain evidence="3">cv. Shenzhen</strain>
        <tissue evidence="2">Stem</tissue>
    </source>
</reference>
<evidence type="ECO:0000313" key="2">
    <source>
        <dbReference type="EMBL" id="PKA65056.1"/>
    </source>
</evidence>
<keyword evidence="3" id="KW-1185">Reference proteome</keyword>
<evidence type="ECO:0000256" key="1">
    <source>
        <dbReference type="SAM" id="SignalP"/>
    </source>
</evidence>
<sequence length="144" mass="16609">MASSRSLLLLLLHLLVFAATAAAKISFPKKYVSLEHDYDEEFIEYIAKLGFRAYEYAQDPLARKPFLPQLINKRWIAVGVQLDLNTISLARRFCVIVEGDVFPEQLRLMAVARIRYSLEFFSSSAFGDINKRSIIVDRIEYHHV</sequence>
<dbReference type="EMBL" id="KZ451898">
    <property type="protein sequence ID" value="PKA65056.1"/>
    <property type="molecule type" value="Genomic_DNA"/>
</dbReference>
<keyword evidence="1" id="KW-0732">Signal</keyword>
<gene>
    <name evidence="2" type="ORF">AXF42_Ash019068</name>
</gene>
<organism evidence="2 3">
    <name type="scientific">Apostasia shenzhenica</name>
    <dbReference type="NCBI Taxonomy" id="1088818"/>
    <lineage>
        <taxon>Eukaryota</taxon>
        <taxon>Viridiplantae</taxon>
        <taxon>Streptophyta</taxon>
        <taxon>Embryophyta</taxon>
        <taxon>Tracheophyta</taxon>
        <taxon>Spermatophyta</taxon>
        <taxon>Magnoliopsida</taxon>
        <taxon>Liliopsida</taxon>
        <taxon>Asparagales</taxon>
        <taxon>Orchidaceae</taxon>
        <taxon>Apostasioideae</taxon>
        <taxon>Apostasia</taxon>
    </lineage>
</organism>
<dbReference type="AlphaFoldDB" id="A0A2I0BB96"/>
<feature type="signal peptide" evidence="1">
    <location>
        <begin position="1"/>
        <end position="22"/>
    </location>
</feature>
<name>A0A2I0BB96_9ASPA</name>
<evidence type="ECO:0000313" key="3">
    <source>
        <dbReference type="Proteomes" id="UP000236161"/>
    </source>
</evidence>